<dbReference type="EMBL" id="LBUT01000001">
    <property type="protein sequence ID" value="KKQ71724.1"/>
    <property type="molecule type" value="Genomic_DNA"/>
</dbReference>
<sequence>MLRKLGLLLSVSIILGGCSLIPKKSGIEVVSNPSAKIIIGGKDAGMTPYKNNSLKPGENEIKIQTIDGKQEWSRKINLQNYTTTVIERDFGPLSENSGGYVLFMEKTGDPEKAGIIVNSNVDKSSVFIDGEMKGFTPMKIDNIGEGDKEVQISFPSYKSINVFVKATRGYRLVIDAELGIDSGINLTDEYEKTIEEENTLSNLTSQKKVKILDTETGWLRVRATASGSAGEVARVEPGEEYALISEQDGWYQIDLGESKMGWVSASYAEKVGE</sequence>
<dbReference type="PROSITE" id="PS51781">
    <property type="entry name" value="SH3B"/>
    <property type="match status" value="1"/>
</dbReference>
<dbReference type="Pfam" id="PF08239">
    <property type="entry name" value="SH3_3"/>
    <property type="match status" value="1"/>
</dbReference>
<comment type="caution">
    <text evidence="2">The sequence shown here is derived from an EMBL/GenBank/DDBJ whole genome shotgun (WGS) entry which is preliminary data.</text>
</comment>
<dbReference type="PANTHER" id="PTHR36194:SF1">
    <property type="entry name" value="S-LAYER-LIKE PROTEIN"/>
    <property type="match status" value="1"/>
</dbReference>
<dbReference type="PROSITE" id="PS51257">
    <property type="entry name" value="PROKAR_LIPOPROTEIN"/>
    <property type="match status" value="1"/>
</dbReference>
<dbReference type="STRING" id="1618490.US90_C0001G0054"/>
<gene>
    <name evidence="2" type="ORF">US90_C0001G0054</name>
</gene>
<dbReference type="Proteomes" id="UP000034406">
    <property type="component" value="Unassembled WGS sequence"/>
</dbReference>
<dbReference type="PANTHER" id="PTHR36194">
    <property type="entry name" value="S-LAYER-LIKE PROTEIN"/>
    <property type="match status" value="1"/>
</dbReference>
<evidence type="ECO:0000313" key="2">
    <source>
        <dbReference type="EMBL" id="KKQ71724.1"/>
    </source>
</evidence>
<proteinExistence type="predicted"/>
<dbReference type="Pfam" id="PF08308">
    <property type="entry name" value="PEGA"/>
    <property type="match status" value="2"/>
</dbReference>
<protein>
    <recommendedName>
        <fullName evidence="1">SH3b domain-containing protein</fullName>
    </recommendedName>
</protein>
<accession>A0A0G0MDB5</accession>
<dbReference type="SMART" id="SM00287">
    <property type="entry name" value="SH3b"/>
    <property type="match status" value="1"/>
</dbReference>
<organism evidence="2 3">
    <name type="scientific">Candidatus Shapirobacteria bacterium GW2011_GWE2_38_30</name>
    <dbReference type="NCBI Taxonomy" id="1618490"/>
    <lineage>
        <taxon>Bacteria</taxon>
        <taxon>Candidatus Shapironibacteriota</taxon>
    </lineage>
</organism>
<name>A0A0G0MDB5_9BACT</name>
<feature type="domain" description="SH3b" evidence="1">
    <location>
        <begin position="207"/>
        <end position="272"/>
    </location>
</feature>
<dbReference type="Gene3D" id="2.30.30.40">
    <property type="entry name" value="SH3 Domains"/>
    <property type="match status" value="1"/>
</dbReference>
<dbReference type="InterPro" id="IPR013229">
    <property type="entry name" value="PEGA"/>
</dbReference>
<dbReference type="InterPro" id="IPR003646">
    <property type="entry name" value="SH3-like_bac-type"/>
</dbReference>
<evidence type="ECO:0000313" key="3">
    <source>
        <dbReference type="Proteomes" id="UP000034406"/>
    </source>
</evidence>
<dbReference type="AlphaFoldDB" id="A0A0G0MDB5"/>
<evidence type="ECO:0000259" key="1">
    <source>
        <dbReference type="PROSITE" id="PS51781"/>
    </source>
</evidence>
<reference evidence="2 3" key="1">
    <citation type="journal article" date="2015" name="Nature">
        <title>rRNA introns, odd ribosomes, and small enigmatic genomes across a large radiation of phyla.</title>
        <authorList>
            <person name="Brown C.T."/>
            <person name="Hug L.A."/>
            <person name="Thomas B.C."/>
            <person name="Sharon I."/>
            <person name="Castelle C.J."/>
            <person name="Singh A."/>
            <person name="Wilkins M.J."/>
            <person name="Williams K.H."/>
            <person name="Banfield J.F."/>
        </authorList>
    </citation>
    <scope>NUCLEOTIDE SEQUENCE [LARGE SCALE GENOMIC DNA]</scope>
</reference>